<name>E3D064_9BACT</name>
<dbReference type="InterPro" id="IPR046654">
    <property type="entry name" value="DUF6672"/>
</dbReference>
<protein>
    <submittedName>
        <fullName evidence="1">Uncharacterized protein</fullName>
    </submittedName>
</protein>
<keyword evidence="2" id="KW-1185">Reference proteome</keyword>
<dbReference type="HOGENOM" id="CLU_137433_0_0_0"/>
<evidence type="ECO:0000313" key="1">
    <source>
        <dbReference type="EMBL" id="EFQ24737.1"/>
    </source>
</evidence>
<dbReference type="AlphaFoldDB" id="E3D064"/>
<reference evidence="1 2" key="1">
    <citation type="journal article" date="2010" name="Stand. Genomic Sci.">
        <title>Non-contiguous finished genome sequence of Aminomonas paucivorans type strain (GLU-3).</title>
        <authorList>
            <person name="Pitluck S."/>
            <person name="Yasawong M."/>
            <person name="Held B."/>
            <person name="Lapidus A."/>
            <person name="Nolan M."/>
            <person name="Copeland A."/>
            <person name="Lucas S."/>
            <person name="Del Rio T.G."/>
            <person name="Tice H."/>
            <person name="Cheng J.F."/>
            <person name="Chertkov O."/>
            <person name="Goodwin L."/>
            <person name="Tapia R."/>
            <person name="Han C."/>
            <person name="Liolios K."/>
            <person name="Ivanova N."/>
            <person name="Mavromatis K."/>
            <person name="Ovchinnikova G."/>
            <person name="Pati A."/>
            <person name="Chen A."/>
            <person name="Palaniappan K."/>
            <person name="Land M."/>
            <person name="Hauser L."/>
            <person name="Chang Y.J."/>
            <person name="Jeffries C.D."/>
            <person name="Pukall R."/>
            <person name="Spring S."/>
            <person name="Rohde M."/>
            <person name="Sikorski J."/>
            <person name="Goker M."/>
            <person name="Woyke T."/>
            <person name="Bristow J."/>
            <person name="Eisen J.A."/>
            <person name="Markowitz V."/>
            <person name="Hugenholtz P."/>
            <person name="Kyrpides N.C."/>
            <person name="Klenk H.P."/>
        </authorList>
    </citation>
    <scope>NUCLEOTIDE SEQUENCE [LARGE SCALE GENOMIC DNA]</scope>
    <source>
        <strain evidence="1 2">DSM 12260</strain>
    </source>
</reference>
<sequence length="129" mass="13865">MTRRNGIRTVLVLLLVGLGVVLFALGKEHQVFLDNKALAVGGAEVPALESVRVTVDGGEPLEFAADDRDVVQTRGLRAQVKLEILDGNGNVTKTVERSVSFSFEDRVMLSLPVLAQGGEGYRLPPPVVE</sequence>
<proteinExistence type="predicted"/>
<gene>
    <name evidence="1" type="ORF">Apau_2330</name>
</gene>
<dbReference type="EMBL" id="CM001022">
    <property type="protein sequence ID" value="EFQ24737.1"/>
    <property type="molecule type" value="Genomic_DNA"/>
</dbReference>
<organism evidence="1 2">
    <name type="scientific">Aminomonas paucivorans DSM 12260</name>
    <dbReference type="NCBI Taxonomy" id="584708"/>
    <lineage>
        <taxon>Bacteria</taxon>
        <taxon>Thermotogati</taxon>
        <taxon>Synergistota</taxon>
        <taxon>Synergistia</taxon>
        <taxon>Synergistales</taxon>
        <taxon>Synergistaceae</taxon>
        <taxon>Aminomonas</taxon>
    </lineage>
</organism>
<dbReference type="eggNOG" id="ENOG50335DB">
    <property type="taxonomic scope" value="Bacteria"/>
</dbReference>
<evidence type="ECO:0000313" key="2">
    <source>
        <dbReference type="Proteomes" id="UP000005096"/>
    </source>
</evidence>
<dbReference type="RefSeq" id="WP_006301982.1">
    <property type="nucleotide sequence ID" value="NZ_CM001022.1"/>
</dbReference>
<dbReference type="Proteomes" id="UP000005096">
    <property type="component" value="Chromosome"/>
</dbReference>
<accession>E3D064</accession>
<dbReference type="Pfam" id="PF20377">
    <property type="entry name" value="DUF6672"/>
    <property type="match status" value="1"/>
</dbReference>
<dbReference type="OrthoDB" id="5573at2"/>
<dbReference type="PaxDb" id="584708-Apau_2330"/>
<dbReference type="STRING" id="584708.Apau_2330"/>